<feature type="compositionally biased region" description="Basic and acidic residues" evidence="2">
    <location>
        <begin position="780"/>
        <end position="792"/>
    </location>
</feature>
<dbReference type="InterPro" id="IPR050268">
    <property type="entry name" value="NADH-dep_flavin_reductase"/>
</dbReference>
<name>A0A8K0RHS3_9PLEO</name>
<evidence type="ECO:0000256" key="1">
    <source>
        <dbReference type="ARBA" id="ARBA00023002"/>
    </source>
</evidence>
<accession>A0A8K0RHS3</accession>
<dbReference type="Proteomes" id="UP000813461">
    <property type="component" value="Unassembled WGS sequence"/>
</dbReference>
<dbReference type="InterPro" id="IPR002563">
    <property type="entry name" value="Flavin_Rdtase-like_dom"/>
</dbReference>
<dbReference type="GO" id="GO:0042602">
    <property type="term" value="F:riboflavin reductase (NADPH) activity"/>
    <property type="evidence" value="ECO:0007669"/>
    <property type="project" value="TreeGrafter"/>
</dbReference>
<dbReference type="OrthoDB" id="2015405at2759"/>
<feature type="region of interest" description="Disordered" evidence="2">
    <location>
        <begin position="57"/>
        <end position="103"/>
    </location>
</feature>
<dbReference type="AlphaFoldDB" id="A0A8K0RHS3"/>
<proteinExistence type="predicted"/>
<sequence>MALSQRSASRFYAAFYRWSRHTRQPRQCALATIHDHRSNLPSRTTARNYHATGLLRQQEQHQIQDKGLSSDPQSDGNSSGARLTDQAESRIPISNLDAPQDEPIPIEVDEPEVEAAKLKNDVRRLMRNVPTSVAVVTVASYDSELKAQVPMGVAVSSLSSVTLDPPTISFNLKHPSKTLDAIRAAKGLFRVHFPSADRGGASMVEHFCRGNHPDAYVARTKALRLFVPKPDSQPDKSQASVSLAPQLLGDSVRASIECTLTQELLVEDHVILVARVDSLVGRTLGDQRDRTVIYVDGMYLRHNGTRISPHDGRVVFTEDAWSVWDYPLFPGEEHRQDYADRIKATVKQNPKALQLSKESLRDLEATLALAPGALGINLESLVKECRREAGLPSVRKGDSSAPIVLSEFWGRITPGDKAKIIDRAKAIARVDPRFLSLNYRLFLQLLGVNTASIGLLPSDFMEPLRQEGLAAPFQARTGYSAPNTAGHSVQYLEQVEHRLRQYFAEQGYQNASATRLDDVVQTFGEARLVASYFKKSRARLHADASPELFISPNIDIFNEVSSEEARVVMSRIVKFMEVNNFSAFRKRLNFDPNEVLRRVKVHPSITGFNVEFFFGKLRNLAFSTQYSRDLPGLVDRMLEAWFTNTISWDDLGNRVKDFVQKSPMRVMTWSPRDIMAAIGLSWETTLNVAVSDTPQPLNRGQIIETLVAKELKSLHGKGSKELDDAIAQHLKSTYNYDIQTRHSQYTPVEEDSLTSGDILEEARKANRAVDVYGASLKRAKGWEERGATDESRSSSASKLNARGFDKQGSRGGRQGRSTPYMSRNPLRNTSSWKSFKAGDGQE</sequence>
<dbReference type="SUPFAM" id="SSF50475">
    <property type="entry name" value="FMN-binding split barrel"/>
    <property type="match status" value="1"/>
</dbReference>
<keyword evidence="5" id="KW-1185">Reference proteome</keyword>
<evidence type="ECO:0000259" key="3">
    <source>
        <dbReference type="SMART" id="SM00903"/>
    </source>
</evidence>
<feature type="region of interest" description="Disordered" evidence="2">
    <location>
        <begin position="780"/>
        <end position="842"/>
    </location>
</feature>
<dbReference type="PANTHER" id="PTHR30466:SF1">
    <property type="entry name" value="FMN REDUCTASE (NADH) RUTF"/>
    <property type="match status" value="1"/>
</dbReference>
<evidence type="ECO:0000313" key="4">
    <source>
        <dbReference type="EMBL" id="KAH7095267.1"/>
    </source>
</evidence>
<dbReference type="GO" id="GO:0010181">
    <property type="term" value="F:FMN binding"/>
    <property type="evidence" value="ECO:0007669"/>
    <property type="project" value="InterPro"/>
</dbReference>
<dbReference type="Pfam" id="PF01613">
    <property type="entry name" value="Flavin_Reduct"/>
    <property type="match status" value="1"/>
</dbReference>
<dbReference type="SMART" id="SM00903">
    <property type="entry name" value="Flavin_Reduct"/>
    <property type="match status" value="1"/>
</dbReference>
<feature type="domain" description="Flavin reductase like" evidence="3">
    <location>
        <begin position="126"/>
        <end position="301"/>
    </location>
</feature>
<organism evidence="4 5">
    <name type="scientific">Paraphoma chrysanthemicola</name>
    <dbReference type="NCBI Taxonomy" id="798071"/>
    <lineage>
        <taxon>Eukaryota</taxon>
        <taxon>Fungi</taxon>
        <taxon>Dikarya</taxon>
        <taxon>Ascomycota</taxon>
        <taxon>Pezizomycotina</taxon>
        <taxon>Dothideomycetes</taxon>
        <taxon>Pleosporomycetidae</taxon>
        <taxon>Pleosporales</taxon>
        <taxon>Pleosporineae</taxon>
        <taxon>Phaeosphaeriaceae</taxon>
        <taxon>Paraphoma</taxon>
    </lineage>
</organism>
<dbReference type="Gene3D" id="2.30.110.10">
    <property type="entry name" value="Electron Transport, Fmn-binding Protein, Chain A"/>
    <property type="match status" value="1"/>
</dbReference>
<evidence type="ECO:0000256" key="2">
    <source>
        <dbReference type="SAM" id="MobiDB-lite"/>
    </source>
</evidence>
<dbReference type="InterPro" id="IPR012349">
    <property type="entry name" value="Split_barrel_FMN-bd"/>
</dbReference>
<protein>
    <submittedName>
        <fullName evidence="4">Flavin reductase like domain-containing protein</fullName>
    </submittedName>
</protein>
<keyword evidence="1" id="KW-0560">Oxidoreductase</keyword>
<feature type="compositionally biased region" description="Polar residues" evidence="2">
    <location>
        <begin position="70"/>
        <end position="81"/>
    </location>
</feature>
<comment type="caution">
    <text evidence="4">The sequence shown here is derived from an EMBL/GenBank/DDBJ whole genome shotgun (WGS) entry which is preliminary data.</text>
</comment>
<reference evidence="4" key="1">
    <citation type="journal article" date="2021" name="Nat. Commun.">
        <title>Genetic determinants of endophytism in the Arabidopsis root mycobiome.</title>
        <authorList>
            <person name="Mesny F."/>
            <person name="Miyauchi S."/>
            <person name="Thiergart T."/>
            <person name="Pickel B."/>
            <person name="Atanasova L."/>
            <person name="Karlsson M."/>
            <person name="Huettel B."/>
            <person name="Barry K.W."/>
            <person name="Haridas S."/>
            <person name="Chen C."/>
            <person name="Bauer D."/>
            <person name="Andreopoulos W."/>
            <person name="Pangilinan J."/>
            <person name="LaButti K."/>
            <person name="Riley R."/>
            <person name="Lipzen A."/>
            <person name="Clum A."/>
            <person name="Drula E."/>
            <person name="Henrissat B."/>
            <person name="Kohler A."/>
            <person name="Grigoriev I.V."/>
            <person name="Martin F.M."/>
            <person name="Hacquard S."/>
        </authorList>
    </citation>
    <scope>NUCLEOTIDE SEQUENCE</scope>
    <source>
        <strain evidence="4">MPI-SDFR-AT-0120</strain>
    </source>
</reference>
<dbReference type="PANTHER" id="PTHR30466">
    <property type="entry name" value="FLAVIN REDUCTASE"/>
    <property type="match status" value="1"/>
</dbReference>
<feature type="compositionally biased region" description="Polar residues" evidence="2">
    <location>
        <begin position="819"/>
        <end position="833"/>
    </location>
</feature>
<gene>
    <name evidence="4" type="ORF">FB567DRAFT_24777</name>
</gene>
<evidence type="ECO:0000313" key="5">
    <source>
        <dbReference type="Proteomes" id="UP000813461"/>
    </source>
</evidence>
<dbReference type="EMBL" id="JAGMVJ010000001">
    <property type="protein sequence ID" value="KAH7095267.1"/>
    <property type="molecule type" value="Genomic_DNA"/>
</dbReference>